<evidence type="ECO:0000313" key="2">
    <source>
        <dbReference type="Proteomes" id="UP000823913"/>
    </source>
</evidence>
<name>A0A9D1J9J2_9FIRM</name>
<sequence>MEFDIIDLTEEETEMLTTIQLKLLRTAQQNKNELYHEMQAELETYRLMCKTNNVYLSSLYEDKQAELQAEFDYQVAILKEQLLFNMSLNEPTSDDELGGSGSDDSGYIVDYELSYLERYIIVRDFYLAIEDASERLALYAADETAQEYLGDYYTSLYNYLSTFT</sequence>
<reference evidence="1" key="2">
    <citation type="journal article" date="2021" name="PeerJ">
        <title>Extensive microbial diversity within the chicken gut microbiome revealed by metagenomics and culture.</title>
        <authorList>
            <person name="Gilroy R."/>
            <person name="Ravi A."/>
            <person name="Getino M."/>
            <person name="Pursley I."/>
            <person name="Horton D.L."/>
            <person name="Alikhan N.F."/>
            <person name="Baker D."/>
            <person name="Gharbi K."/>
            <person name="Hall N."/>
            <person name="Watson M."/>
            <person name="Adriaenssens E.M."/>
            <person name="Foster-Nyarko E."/>
            <person name="Jarju S."/>
            <person name="Secka A."/>
            <person name="Antonio M."/>
            <person name="Oren A."/>
            <person name="Chaudhuri R.R."/>
            <person name="La Ragione R."/>
            <person name="Hildebrand F."/>
            <person name="Pallen M.J."/>
        </authorList>
    </citation>
    <scope>NUCLEOTIDE SEQUENCE</scope>
    <source>
        <strain evidence="1">ChiW16-3235</strain>
    </source>
</reference>
<dbReference type="AlphaFoldDB" id="A0A9D1J9J2"/>
<organism evidence="1 2">
    <name type="scientific">Candidatus Coproplasma avicola</name>
    <dbReference type="NCBI Taxonomy" id="2840744"/>
    <lineage>
        <taxon>Bacteria</taxon>
        <taxon>Bacillati</taxon>
        <taxon>Bacillota</taxon>
        <taxon>Clostridia</taxon>
        <taxon>Eubacteriales</taxon>
        <taxon>Candidatus Coproplasma</taxon>
    </lineage>
</organism>
<protein>
    <submittedName>
        <fullName evidence="1">Uncharacterized protein</fullName>
    </submittedName>
</protein>
<comment type="caution">
    <text evidence="1">The sequence shown here is derived from an EMBL/GenBank/DDBJ whole genome shotgun (WGS) entry which is preliminary data.</text>
</comment>
<gene>
    <name evidence="1" type="ORF">IAB94_05935</name>
</gene>
<proteinExistence type="predicted"/>
<reference evidence="1" key="1">
    <citation type="submission" date="2020-10" db="EMBL/GenBank/DDBJ databases">
        <authorList>
            <person name="Gilroy R."/>
        </authorList>
    </citation>
    <scope>NUCLEOTIDE SEQUENCE</scope>
    <source>
        <strain evidence="1">ChiW16-3235</strain>
    </source>
</reference>
<accession>A0A9D1J9J2</accession>
<dbReference type="EMBL" id="DVHK01000118">
    <property type="protein sequence ID" value="HIR67568.1"/>
    <property type="molecule type" value="Genomic_DNA"/>
</dbReference>
<dbReference type="Proteomes" id="UP000823913">
    <property type="component" value="Unassembled WGS sequence"/>
</dbReference>
<evidence type="ECO:0000313" key="1">
    <source>
        <dbReference type="EMBL" id="HIR67568.1"/>
    </source>
</evidence>